<proteinExistence type="predicted"/>
<keyword evidence="2" id="KW-1185">Reference proteome</keyword>
<dbReference type="Proteomes" id="UP001597340">
    <property type="component" value="Unassembled WGS sequence"/>
</dbReference>
<reference evidence="2" key="1">
    <citation type="journal article" date="2019" name="Int. J. Syst. Evol. Microbiol.">
        <title>The Global Catalogue of Microorganisms (GCM) 10K type strain sequencing project: providing services to taxonomists for standard genome sequencing and annotation.</title>
        <authorList>
            <consortium name="The Broad Institute Genomics Platform"/>
            <consortium name="The Broad Institute Genome Sequencing Center for Infectious Disease"/>
            <person name="Wu L."/>
            <person name="Ma J."/>
        </authorList>
    </citation>
    <scope>NUCLEOTIDE SEQUENCE [LARGE SCALE GENOMIC DNA]</scope>
    <source>
        <strain evidence="2">CCM 9147</strain>
    </source>
</reference>
<comment type="caution">
    <text evidence="1">The sequence shown here is derived from an EMBL/GenBank/DDBJ whole genome shotgun (WGS) entry which is preliminary data.</text>
</comment>
<gene>
    <name evidence="1" type="ORF">ACFQ5D_03790</name>
</gene>
<protein>
    <submittedName>
        <fullName evidence="1">Uncharacterized protein</fullName>
    </submittedName>
</protein>
<dbReference type="EMBL" id="JBHTNZ010000003">
    <property type="protein sequence ID" value="MFD1460584.1"/>
    <property type="molecule type" value="Genomic_DNA"/>
</dbReference>
<evidence type="ECO:0000313" key="2">
    <source>
        <dbReference type="Proteomes" id="UP001597340"/>
    </source>
</evidence>
<sequence length="69" mass="8006">MINMTIYNNMDNTNPENGDVIRIMPNPADGKSYFKVQNKGGGWLDEFSNFPSNATKQELRDLTHFYFEK</sequence>
<accession>A0ABW4D799</accession>
<name>A0ABW4D799_9BACL</name>
<evidence type="ECO:0000313" key="1">
    <source>
        <dbReference type="EMBL" id="MFD1460584.1"/>
    </source>
</evidence>
<organism evidence="1 2">
    <name type="scientific">Paenibacillus farraposensis</name>
    <dbReference type="NCBI Taxonomy" id="2807095"/>
    <lineage>
        <taxon>Bacteria</taxon>
        <taxon>Bacillati</taxon>
        <taxon>Bacillota</taxon>
        <taxon>Bacilli</taxon>
        <taxon>Bacillales</taxon>
        <taxon>Paenibacillaceae</taxon>
        <taxon>Paenibacillus</taxon>
    </lineage>
</organism>